<comment type="caution">
    <text evidence="1">The sequence shown here is derived from an EMBL/GenBank/DDBJ whole genome shotgun (WGS) entry which is preliminary data.</text>
</comment>
<dbReference type="EMBL" id="JAHLJV010000020">
    <property type="protein sequence ID" value="KAK1594325.1"/>
    <property type="molecule type" value="Genomic_DNA"/>
</dbReference>
<accession>A0AAD8Q2N0</accession>
<keyword evidence="2" id="KW-1185">Reference proteome</keyword>
<proteinExistence type="predicted"/>
<dbReference type="GeneID" id="85435319"/>
<dbReference type="RefSeq" id="XP_060415508.1">
    <property type="nucleotide sequence ID" value="XM_060551079.1"/>
</dbReference>
<evidence type="ECO:0000313" key="2">
    <source>
        <dbReference type="Proteomes" id="UP001230504"/>
    </source>
</evidence>
<reference evidence="1" key="1">
    <citation type="submission" date="2021-06" db="EMBL/GenBank/DDBJ databases">
        <title>Comparative genomics, transcriptomics and evolutionary studies reveal genomic signatures of adaptation to plant cell wall in hemibiotrophic fungi.</title>
        <authorList>
            <consortium name="DOE Joint Genome Institute"/>
            <person name="Baroncelli R."/>
            <person name="Diaz J.F."/>
            <person name="Benocci T."/>
            <person name="Peng M."/>
            <person name="Battaglia E."/>
            <person name="Haridas S."/>
            <person name="Andreopoulos W."/>
            <person name="Labutti K."/>
            <person name="Pangilinan J."/>
            <person name="Floch G.L."/>
            <person name="Makela M.R."/>
            <person name="Henrissat B."/>
            <person name="Grigoriev I.V."/>
            <person name="Crouch J.A."/>
            <person name="De Vries R.P."/>
            <person name="Sukno S.A."/>
            <person name="Thon M.R."/>
        </authorList>
    </citation>
    <scope>NUCLEOTIDE SEQUENCE</scope>
    <source>
        <strain evidence="1">CBS 125086</strain>
    </source>
</reference>
<gene>
    <name evidence="1" type="ORF">LY79DRAFT_153709</name>
</gene>
<dbReference type="AlphaFoldDB" id="A0AAD8Q2N0"/>
<sequence>MLKEITFSHKLCLLASRRALVAVIFLARFPPLVGPVTLQVSILVSCDGHNNPLRPCIRLCNHTANIMCTDCNTTRPCCHRMRPAARIGALAGASITWGRIETEPPLEHE</sequence>
<dbReference type="Proteomes" id="UP001230504">
    <property type="component" value="Unassembled WGS sequence"/>
</dbReference>
<organism evidence="1 2">
    <name type="scientific">Colletotrichum navitas</name>
    <dbReference type="NCBI Taxonomy" id="681940"/>
    <lineage>
        <taxon>Eukaryota</taxon>
        <taxon>Fungi</taxon>
        <taxon>Dikarya</taxon>
        <taxon>Ascomycota</taxon>
        <taxon>Pezizomycotina</taxon>
        <taxon>Sordariomycetes</taxon>
        <taxon>Hypocreomycetidae</taxon>
        <taxon>Glomerellales</taxon>
        <taxon>Glomerellaceae</taxon>
        <taxon>Colletotrichum</taxon>
        <taxon>Colletotrichum graminicola species complex</taxon>
    </lineage>
</organism>
<name>A0AAD8Q2N0_9PEZI</name>
<protein>
    <submittedName>
        <fullName evidence="1">Uncharacterized protein</fullName>
    </submittedName>
</protein>
<evidence type="ECO:0000313" key="1">
    <source>
        <dbReference type="EMBL" id="KAK1594325.1"/>
    </source>
</evidence>